<comment type="caution">
    <text evidence="3">The sequence shown here is derived from an EMBL/GenBank/DDBJ whole genome shotgun (WGS) entry which is preliminary data.</text>
</comment>
<evidence type="ECO:0000313" key="4">
    <source>
        <dbReference type="Proteomes" id="UP001341840"/>
    </source>
</evidence>
<feature type="domain" description="Ribonuclease H1 N-terminal" evidence="2">
    <location>
        <begin position="83"/>
        <end position="123"/>
    </location>
</feature>
<feature type="region of interest" description="Disordered" evidence="1">
    <location>
        <begin position="139"/>
        <end position="158"/>
    </location>
</feature>
<evidence type="ECO:0000259" key="2">
    <source>
        <dbReference type="Pfam" id="PF01693"/>
    </source>
</evidence>
<keyword evidence="4" id="KW-1185">Reference proteome</keyword>
<sequence length="158" mass="17297">MERQKFNYYAVKKRRVPEINTSWKKPDKQVKGFSDCDFKGLMSRRDALKYLNRRDHRDVVDGHVIAAGSSSAADPGSSFAAAAVRKGPVPEINTSWKKANKQVKGFCNCDFKGLMSRRDALKYLNCRDHRDVVDGHVTAAGSSSAADPGSSFAAAGGN</sequence>
<dbReference type="Gene3D" id="3.40.970.10">
    <property type="entry name" value="Ribonuclease H1, N-terminal domain"/>
    <property type="match status" value="2"/>
</dbReference>
<dbReference type="InterPro" id="IPR009027">
    <property type="entry name" value="Ribosomal_bL9/RNase_H1_N"/>
</dbReference>
<organism evidence="3 4">
    <name type="scientific">Stylosanthes scabra</name>
    <dbReference type="NCBI Taxonomy" id="79078"/>
    <lineage>
        <taxon>Eukaryota</taxon>
        <taxon>Viridiplantae</taxon>
        <taxon>Streptophyta</taxon>
        <taxon>Embryophyta</taxon>
        <taxon>Tracheophyta</taxon>
        <taxon>Spermatophyta</taxon>
        <taxon>Magnoliopsida</taxon>
        <taxon>eudicotyledons</taxon>
        <taxon>Gunneridae</taxon>
        <taxon>Pentapetalae</taxon>
        <taxon>rosids</taxon>
        <taxon>fabids</taxon>
        <taxon>Fabales</taxon>
        <taxon>Fabaceae</taxon>
        <taxon>Papilionoideae</taxon>
        <taxon>50 kb inversion clade</taxon>
        <taxon>dalbergioids sensu lato</taxon>
        <taxon>Dalbergieae</taxon>
        <taxon>Pterocarpus clade</taxon>
        <taxon>Stylosanthes</taxon>
    </lineage>
</organism>
<dbReference type="Pfam" id="PF01693">
    <property type="entry name" value="Cauli_VI"/>
    <property type="match status" value="2"/>
</dbReference>
<accession>A0ABU6V7T7</accession>
<proteinExistence type="predicted"/>
<reference evidence="3 4" key="1">
    <citation type="journal article" date="2023" name="Plants (Basel)">
        <title>Bridging the Gap: Combining Genomics and Transcriptomics Approaches to Understand Stylosanthes scabra, an Orphan Legume from the Brazilian Caatinga.</title>
        <authorList>
            <person name="Ferreira-Neto J.R.C."/>
            <person name="da Silva M.D."/>
            <person name="Binneck E."/>
            <person name="de Melo N.F."/>
            <person name="da Silva R.H."/>
            <person name="de Melo A.L.T.M."/>
            <person name="Pandolfi V."/>
            <person name="Bustamante F.O."/>
            <person name="Brasileiro-Vidal A.C."/>
            <person name="Benko-Iseppon A.M."/>
        </authorList>
    </citation>
    <scope>NUCLEOTIDE SEQUENCE [LARGE SCALE GENOMIC DNA]</scope>
    <source>
        <tissue evidence="3">Leaves</tissue>
    </source>
</reference>
<dbReference type="InterPro" id="IPR011320">
    <property type="entry name" value="RNase_H1_N"/>
</dbReference>
<feature type="domain" description="Ribonuclease H1 N-terminal" evidence="2">
    <location>
        <begin position="8"/>
        <end position="50"/>
    </location>
</feature>
<gene>
    <name evidence="3" type="ORF">PIB30_019926</name>
</gene>
<dbReference type="SUPFAM" id="SSF55658">
    <property type="entry name" value="L9 N-domain-like"/>
    <property type="match status" value="2"/>
</dbReference>
<dbReference type="Proteomes" id="UP001341840">
    <property type="component" value="Unassembled WGS sequence"/>
</dbReference>
<dbReference type="EMBL" id="JASCZI010151097">
    <property type="protein sequence ID" value="MED6169284.1"/>
    <property type="molecule type" value="Genomic_DNA"/>
</dbReference>
<dbReference type="InterPro" id="IPR037056">
    <property type="entry name" value="RNase_H1_N_sf"/>
</dbReference>
<protein>
    <recommendedName>
        <fullName evidence="2">Ribonuclease H1 N-terminal domain-containing protein</fullName>
    </recommendedName>
</protein>
<evidence type="ECO:0000313" key="3">
    <source>
        <dbReference type="EMBL" id="MED6169284.1"/>
    </source>
</evidence>
<name>A0ABU6V7T7_9FABA</name>
<evidence type="ECO:0000256" key="1">
    <source>
        <dbReference type="SAM" id="MobiDB-lite"/>
    </source>
</evidence>